<dbReference type="OrthoDB" id="4769at2759"/>
<feature type="transmembrane region" description="Helical" evidence="14">
    <location>
        <begin position="321"/>
        <end position="344"/>
    </location>
</feature>
<evidence type="ECO:0000256" key="12">
    <source>
        <dbReference type="ARBA" id="ARBA00044727"/>
    </source>
</evidence>
<comment type="catalytic activity">
    <reaction evidence="13">
        <text>an alpha-D-Glc-(1-&gt;3)-alpha-D-Glc-(1-&gt;3)-alpha-D-Man-(1-&gt;2)-alpha-D-Man-(1-&gt;2)-alpha-D-Man-(1-&gt;3)-[alpha-D-Man-(1-&gt;2)-alpha-D-Man-(1-&gt;3)-[alpha-D-Man-(1-&gt;2)-alpha-D-Man-(1-&gt;6)]-alpha-D-Man-(1-&gt;6)]-beta-D-Man-(1-&gt;4)-beta-D-GlcNAc-(1-&gt;4)-alpha-D-GlcNAc-diphospho-di-trans,poly-cis-dolichol + a di-trans,poly-cis-dolichyl beta-D-glucosyl phosphate = a alpha-D-Glc-(1-&gt;2)-alpha-D-Glc-(1-&gt;3)-alpha-D-Glc-(1-&gt;3)-alpha-D-Man-(1-&gt;2)-alpha-D-Man-(1-&gt;2)-alpha-D-Man-(1-&gt;3)-[alpha-D-Man-(1-&gt;2)-alpha-D-Man-(1-&gt;3)-[alpha-D-Man-(1-&gt;2)-alpha-D-Man-(1-&gt;6)]-alpha-D-Man-(1-&gt;6)]-beta-D-Man-(1-&gt;4)-beta-D-GlcNAc-(1-&gt;4)-alpha-D-GlcNAc-diphospho-di-trans,poly-cis-dolichol + a di-trans,poly-cis-dolichyl phosphate + H(+)</text>
        <dbReference type="Rhea" id="RHEA:29543"/>
        <dbReference type="Rhea" id="RHEA-COMP:19498"/>
        <dbReference type="Rhea" id="RHEA-COMP:19502"/>
        <dbReference type="Rhea" id="RHEA-COMP:19512"/>
        <dbReference type="Rhea" id="RHEA-COMP:19522"/>
        <dbReference type="ChEBI" id="CHEBI:15378"/>
        <dbReference type="ChEBI" id="CHEBI:57525"/>
        <dbReference type="ChEBI" id="CHEBI:57683"/>
        <dbReference type="ChEBI" id="CHEBI:132522"/>
        <dbReference type="ChEBI" id="CHEBI:132523"/>
        <dbReference type="EC" id="2.4.1.256"/>
    </reaction>
    <physiologicalReaction direction="left-to-right" evidence="13">
        <dbReference type="Rhea" id="RHEA:29544"/>
    </physiologicalReaction>
</comment>
<feature type="transmembrane region" description="Helical" evidence="14">
    <location>
        <begin position="430"/>
        <end position="453"/>
    </location>
</feature>
<reference evidence="16" key="1">
    <citation type="journal article" date="2020" name="Plant Biotechnol. J.">
        <title>The pomegranate (Punica granatum L.) draft genome dissects genetic divergence between soft- and hard-seeded cultivars.</title>
        <authorList>
            <person name="Luo X."/>
            <person name="Li H."/>
            <person name="Wu Z."/>
            <person name="Yao W."/>
            <person name="Zhao P."/>
            <person name="Cao D."/>
            <person name="Yu H."/>
            <person name="Li K."/>
            <person name="Poudel K."/>
            <person name="Zhao D."/>
            <person name="Zhang F."/>
            <person name="Xia X."/>
            <person name="Chen L."/>
            <person name="Wang Q."/>
            <person name="Jing D."/>
            <person name="Cao S."/>
        </authorList>
    </citation>
    <scope>NUCLEOTIDE SEQUENCE [LARGE SCALE GENOMIC DNA]</scope>
    <source>
        <strain evidence="16">cv. Tunisia</strain>
    </source>
</reference>
<evidence type="ECO:0000256" key="13">
    <source>
        <dbReference type="ARBA" id="ARBA00048064"/>
    </source>
</evidence>
<keyword evidence="6 14" id="KW-0328">Glycosyltransferase</keyword>
<feature type="transmembrane region" description="Helical" evidence="14">
    <location>
        <begin position="124"/>
        <end position="145"/>
    </location>
</feature>
<evidence type="ECO:0000256" key="6">
    <source>
        <dbReference type="ARBA" id="ARBA00022676"/>
    </source>
</evidence>
<evidence type="ECO:0000256" key="9">
    <source>
        <dbReference type="ARBA" id="ARBA00022824"/>
    </source>
</evidence>
<evidence type="ECO:0000256" key="4">
    <source>
        <dbReference type="ARBA" id="ARBA00011967"/>
    </source>
</evidence>
<keyword evidence="16" id="KW-1185">Reference proteome</keyword>
<feature type="transmembrane region" description="Helical" evidence="14">
    <location>
        <begin position="59"/>
        <end position="79"/>
    </location>
</feature>
<keyword evidence="10 14" id="KW-1133">Transmembrane helix</keyword>
<accession>A0A6P8DPB1</accession>
<protein>
    <recommendedName>
        <fullName evidence="5 14">Dol-P-Glc:Glc(2)Man(9)GlcNAc(2)-PP-Dol alpha-1,2-glucosyltransferase</fullName>
        <ecNumber evidence="4 14">2.4.1.256</ecNumber>
    </recommendedName>
</protein>
<keyword evidence="8 14" id="KW-0812">Transmembrane</keyword>
<evidence type="ECO:0000256" key="5">
    <source>
        <dbReference type="ARBA" id="ARBA00018512"/>
    </source>
</evidence>
<comment type="pathway">
    <text evidence="2">Protein modification; protein glycosylation.</text>
</comment>
<evidence type="ECO:0000313" key="16">
    <source>
        <dbReference type="Proteomes" id="UP000515151"/>
    </source>
</evidence>
<evidence type="ECO:0000256" key="1">
    <source>
        <dbReference type="ARBA" id="ARBA00004477"/>
    </source>
</evidence>
<dbReference type="AlphaFoldDB" id="A0A6P8DPB1"/>
<feature type="transmembrane region" description="Helical" evidence="14">
    <location>
        <begin position="402"/>
        <end position="423"/>
    </location>
</feature>
<keyword evidence="9" id="KW-0256">Endoplasmic reticulum</keyword>
<dbReference type="GeneID" id="116207427"/>
<comment type="function">
    <text evidence="12">Dol-P-Glc:Glc(2)Man(9)GlcNAc(2)-PP-Dol alpha-1,2-glucosyltransferase that operates in the biosynthetic pathway of dolichol-linked oligosaccharides, the glycan precursors employed in protein asparagine (N)-glycosylation. The assembly of dolichol-linked oligosaccharides begins on the cytosolic side of the endoplasmic reticulum membrane and finishes in its lumen. The sequential addition of sugars to dolichol pyrophosphate produces dolichol-linked oligosaccharides containing fourteen sugars, including two GlcNAcs, nine mannoses and three glucoses. Once assembled, the oligosaccharide is transferred from the lipid to nascent proteins by oligosaccharyltransferases. In the lumen of the endoplasmic reticulum, adds the third and last glucose residue from dolichyl phosphate glucose (Dol-P-Glc) onto the lipid-linked oligosaccharide intermediate Glc(2)Man(9)GlcNAc(2)-PP-Dol to produce Glc(3)Man(9)GlcNAc(2)-PP-Dol.</text>
</comment>
<evidence type="ECO:0000256" key="14">
    <source>
        <dbReference type="PIRNR" id="PIRNR028810"/>
    </source>
</evidence>
<feature type="transmembrane region" description="Helical" evidence="14">
    <location>
        <begin position="473"/>
        <end position="493"/>
    </location>
</feature>
<comment type="caution">
    <text evidence="14">Lacks conserved residue(s) required for the propagation of feature annotation.</text>
</comment>
<dbReference type="RefSeq" id="XP_031396214.1">
    <property type="nucleotide sequence ID" value="XM_031540354.1"/>
</dbReference>
<reference evidence="17" key="2">
    <citation type="submission" date="2025-08" db="UniProtKB">
        <authorList>
            <consortium name="RefSeq"/>
        </authorList>
    </citation>
    <scope>IDENTIFICATION</scope>
    <source>
        <tissue evidence="17">Leaf</tissue>
    </source>
</reference>
<feature type="chain" id="PRO_5028415481" description="Dol-P-Glc:Glc(2)Man(9)GlcNAc(2)-PP-Dol alpha-1,2-glucosyltransferase" evidence="15">
    <location>
        <begin position="20"/>
        <end position="509"/>
    </location>
</feature>
<dbReference type="GO" id="GO:0006488">
    <property type="term" value="P:dolichol-linked oligosaccharide biosynthetic process"/>
    <property type="evidence" value="ECO:0007669"/>
    <property type="project" value="UniProtKB-UniRule"/>
</dbReference>
<sequence>MGRAAVAAIVSLWIVPVSILVNSIVQEPYMDEIFHIPQAQQYCRGNFRSWDPMITTPPGLYFLSLVHASIFYPVSFSVGQKSSFPEVCTTVILRSTNCVLAVLCSLLFYEIFAMWRPAIDDRKATLYSVILALYPLQWFFTFLYYTDVASVAAVLGMYLASLKKNYCLSALVGAFAVIMRQTNIIWVLFVACTGVLDIIFTPQRDKANVNYIDAPLAKESQETSSYYASSASNLRKRIVTKAADDVEHSVPGAILATTEMQGSLDEIKVILSRAWSKKLELLVNFSPFVMVFAAFLAFVRWNGSIVLGAKEAHTVSLHFAQIMYFSLVSVLAMAPVHFTMGQAADLFKSFWKNKPLSFIICIAALVAGFISVHFFSIAHPYLLADNRHYPFYLWRKVIMAHWLMKYLLVPVYAYSWFSIFSILGRVQRRIWILVYFLATVAVLVPAPLIEFRYCTIPFYFLVLNSRITNDRSWLLMGLMYVLVNVFTMGMFLFRPFKWNHEPGIQRFIW</sequence>
<dbReference type="PANTHER" id="PTHR12989">
    <property type="entry name" value="ALPHA-1,2-GLUCOSYLTRANSFERASE ALG10"/>
    <property type="match status" value="1"/>
</dbReference>
<keyword evidence="15" id="KW-0732">Signal</keyword>
<dbReference type="PIRSF" id="PIRSF028810">
    <property type="entry name" value="Alpha1_2_glucosyltferase_Alg10"/>
    <property type="match status" value="1"/>
</dbReference>
<evidence type="ECO:0000256" key="8">
    <source>
        <dbReference type="ARBA" id="ARBA00022692"/>
    </source>
</evidence>
<keyword evidence="7" id="KW-0808">Transferase</keyword>
<evidence type="ECO:0000256" key="11">
    <source>
        <dbReference type="ARBA" id="ARBA00023136"/>
    </source>
</evidence>
<gene>
    <name evidence="17" type="primary">LOC116207427</name>
</gene>
<dbReference type="PANTHER" id="PTHR12989:SF10">
    <property type="entry name" value="DOL-P-GLC:GLC(2)MAN(9)GLCNAC(2)-PP-DOL ALPHA-1,2-GLUCOSYLTRANSFERASE-RELATED"/>
    <property type="match status" value="1"/>
</dbReference>
<feature type="transmembrane region" description="Helical" evidence="14">
    <location>
        <begin position="356"/>
        <end position="382"/>
    </location>
</feature>
<dbReference type="GO" id="GO:0005789">
    <property type="term" value="C:endoplasmic reticulum membrane"/>
    <property type="evidence" value="ECO:0007669"/>
    <property type="project" value="UniProtKB-SubCell"/>
</dbReference>
<evidence type="ECO:0000256" key="10">
    <source>
        <dbReference type="ARBA" id="ARBA00022989"/>
    </source>
</evidence>
<dbReference type="Proteomes" id="UP000515151">
    <property type="component" value="Chromosome 5"/>
</dbReference>
<keyword evidence="11 14" id="KW-0472">Membrane</keyword>
<organism evidence="16 17">
    <name type="scientific">Punica granatum</name>
    <name type="common">Pomegranate</name>
    <dbReference type="NCBI Taxonomy" id="22663"/>
    <lineage>
        <taxon>Eukaryota</taxon>
        <taxon>Viridiplantae</taxon>
        <taxon>Streptophyta</taxon>
        <taxon>Embryophyta</taxon>
        <taxon>Tracheophyta</taxon>
        <taxon>Spermatophyta</taxon>
        <taxon>Magnoliopsida</taxon>
        <taxon>eudicotyledons</taxon>
        <taxon>Gunneridae</taxon>
        <taxon>Pentapetalae</taxon>
        <taxon>rosids</taxon>
        <taxon>malvids</taxon>
        <taxon>Myrtales</taxon>
        <taxon>Lythraceae</taxon>
        <taxon>Punica</taxon>
    </lineage>
</organism>
<dbReference type="EC" id="2.4.1.256" evidence="4 14"/>
<comment type="similarity">
    <text evidence="3 14">Belongs to the ALG10 glucosyltransferase family.</text>
</comment>
<evidence type="ECO:0000313" key="17">
    <source>
        <dbReference type="RefSeq" id="XP_031396214.1"/>
    </source>
</evidence>
<feature type="transmembrane region" description="Helical" evidence="14">
    <location>
        <begin position="281"/>
        <end position="301"/>
    </location>
</feature>
<name>A0A6P8DPB1_PUNGR</name>
<dbReference type="Pfam" id="PF04922">
    <property type="entry name" value="DIE2_ALG10"/>
    <property type="match status" value="1"/>
</dbReference>
<feature type="transmembrane region" description="Helical" evidence="14">
    <location>
        <begin position="91"/>
        <end position="112"/>
    </location>
</feature>
<feature type="signal peptide" evidence="15">
    <location>
        <begin position="1"/>
        <end position="19"/>
    </location>
</feature>
<evidence type="ECO:0000256" key="7">
    <source>
        <dbReference type="ARBA" id="ARBA00022679"/>
    </source>
</evidence>
<evidence type="ECO:0000256" key="2">
    <source>
        <dbReference type="ARBA" id="ARBA00004922"/>
    </source>
</evidence>
<evidence type="ECO:0000256" key="3">
    <source>
        <dbReference type="ARBA" id="ARBA00010600"/>
    </source>
</evidence>
<evidence type="ECO:0000256" key="15">
    <source>
        <dbReference type="SAM" id="SignalP"/>
    </source>
</evidence>
<dbReference type="GO" id="GO:0106073">
    <property type="term" value="F:dolichyl pyrophosphate Glc2Man9GlcNAc2 alpha-1,2-glucosyltransferase activity"/>
    <property type="evidence" value="ECO:0007669"/>
    <property type="project" value="UniProtKB-UniRule"/>
</dbReference>
<dbReference type="InterPro" id="IPR016900">
    <property type="entry name" value="Alg10"/>
</dbReference>
<proteinExistence type="inferred from homology"/>
<comment type="subcellular location">
    <subcellularLocation>
        <location evidence="1">Endoplasmic reticulum membrane</location>
        <topology evidence="1">Multi-pass membrane protein</topology>
    </subcellularLocation>
</comment>